<evidence type="ECO:0000256" key="2">
    <source>
        <dbReference type="ARBA" id="ARBA00022448"/>
    </source>
</evidence>
<evidence type="ECO:0000256" key="5">
    <source>
        <dbReference type="ARBA" id="ARBA00023136"/>
    </source>
</evidence>
<feature type="transmembrane region" description="Helical" evidence="6">
    <location>
        <begin position="294"/>
        <end position="319"/>
    </location>
</feature>
<dbReference type="InterPro" id="IPR005828">
    <property type="entry name" value="MFS_sugar_transport-like"/>
</dbReference>
<name>A0AA41SES2_PAPNU</name>
<protein>
    <recommendedName>
        <fullName evidence="9">Major facilitator superfamily (MFS) profile domain-containing protein</fullName>
    </recommendedName>
</protein>
<keyword evidence="4 6" id="KW-1133">Transmembrane helix</keyword>
<dbReference type="AlphaFoldDB" id="A0AA41SES2"/>
<reference evidence="7" key="1">
    <citation type="submission" date="2022-03" db="EMBL/GenBank/DDBJ databases">
        <title>A functionally conserved STORR gene fusion in Papaver species that diverged 16.8 million years ago.</title>
        <authorList>
            <person name="Catania T."/>
        </authorList>
    </citation>
    <scope>NUCLEOTIDE SEQUENCE</scope>
    <source>
        <strain evidence="7">S-191538</strain>
    </source>
</reference>
<keyword evidence="8" id="KW-1185">Reference proteome</keyword>
<evidence type="ECO:0000256" key="1">
    <source>
        <dbReference type="ARBA" id="ARBA00004370"/>
    </source>
</evidence>
<comment type="subcellular location">
    <subcellularLocation>
        <location evidence="1">Membrane</location>
    </subcellularLocation>
</comment>
<feature type="transmembrane region" description="Helical" evidence="6">
    <location>
        <begin position="331"/>
        <end position="352"/>
    </location>
</feature>
<dbReference type="SUPFAM" id="SSF103473">
    <property type="entry name" value="MFS general substrate transporter"/>
    <property type="match status" value="1"/>
</dbReference>
<evidence type="ECO:0000313" key="8">
    <source>
        <dbReference type="Proteomes" id="UP001177140"/>
    </source>
</evidence>
<dbReference type="InterPro" id="IPR036259">
    <property type="entry name" value="MFS_trans_sf"/>
</dbReference>
<organism evidence="7 8">
    <name type="scientific">Papaver nudicaule</name>
    <name type="common">Iceland poppy</name>
    <dbReference type="NCBI Taxonomy" id="74823"/>
    <lineage>
        <taxon>Eukaryota</taxon>
        <taxon>Viridiplantae</taxon>
        <taxon>Streptophyta</taxon>
        <taxon>Embryophyta</taxon>
        <taxon>Tracheophyta</taxon>
        <taxon>Spermatophyta</taxon>
        <taxon>Magnoliopsida</taxon>
        <taxon>Ranunculales</taxon>
        <taxon>Papaveraceae</taxon>
        <taxon>Papaveroideae</taxon>
        <taxon>Papaver</taxon>
    </lineage>
</organism>
<dbReference type="PANTHER" id="PTHR48020:SF24">
    <property type="entry name" value="INOSITOL TRANSPORTER 4"/>
    <property type="match status" value="1"/>
</dbReference>
<dbReference type="Gene3D" id="1.20.1250.20">
    <property type="entry name" value="MFS general substrate transporter like domains"/>
    <property type="match status" value="2"/>
</dbReference>
<evidence type="ECO:0000313" key="7">
    <source>
        <dbReference type="EMBL" id="MCL7034091.1"/>
    </source>
</evidence>
<feature type="transmembrane region" description="Helical" evidence="6">
    <location>
        <begin position="7"/>
        <end position="27"/>
    </location>
</feature>
<dbReference type="GO" id="GO:0005366">
    <property type="term" value="F:myo-inositol:proton symporter activity"/>
    <property type="evidence" value="ECO:0007669"/>
    <property type="project" value="TreeGrafter"/>
</dbReference>
<dbReference type="Proteomes" id="UP001177140">
    <property type="component" value="Unassembled WGS sequence"/>
</dbReference>
<proteinExistence type="predicted"/>
<dbReference type="PANTHER" id="PTHR48020">
    <property type="entry name" value="PROTON MYO-INOSITOL COTRANSPORTER"/>
    <property type="match status" value="1"/>
</dbReference>
<dbReference type="GO" id="GO:0016020">
    <property type="term" value="C:membrane"/>
    <property type="evidence" value="ECO:0007669"/>
    <property type="project" value="UniProtKB-SubCell"/>
</dbReference>
<feature type="transmembrane region" description="Helical" evidence="6">
    <location>
        <begin position="176"/>
        <end position="197"/>
    </location>
</feature>
<comment type="caution">
    <text evidence="7">The sequence shown here is derived from an EMBL/GenBank/DDBJ whole genome shotgun (WGS) entry which is preliminary data.</text>
</comment>
<evidence type="ECO:0000256" key="3">
    <source>
        <dbReference type="ARBA" id="ARBA00022692"/>
    </source>
</evidence>
<keyword evidence="5 6" id="KW-0472">Membrane</keyword>
<dbReference type="EMBL" id="JAJJMA010141742">
    <property type="protein sequence ID" value="MCL7034091.1"/>
    <property type="molecule type" value="Genomic_DNA"/>
</dbReference>
<evidence type="ECO:0000256" key="4">
    <source>
        <dbReference type="ARBA" id="ARBA00022989"/>
    </source>
</evidence>
<feature type="transmembrane region" description="Helical" evidence="6">
    <location>
        <begin position="149"/>
        <end position="169"/>
    </location>
</feature>
<feature type="transmembrane region" description="Helical" evidence="6">
    <location>
        <begin position="358"/>
        <end position="382"/>
    </location>
</feature>
<evidence type="ECO:0000256" key="6">
    <source>
        <dbReference type="SAM" id="Phobius"/>
    </source>
</evidence>
<evidence type="ECO:0008006" key="9">
    <source>
        <dbReference type="Google" id="ProtNLM"/>
    </source>
</evidence>
<dbReference type="InterPro" id="IPR050814">
    <property type="entry name" value="Myo-inositol_Transporter"/>
</dbReference>
<sequence>DAIGSTNCILALAGFPALLQFVLMLLLPDSPIWLYKRNREEDSIEALRKIYNFCEVVEEFDALRLSVSIETSGQDEKSYPGSNFLSQIQSAWSSPLIRKHFVVSNGLQVAQQLVGGNAMMHCIPSIARMSGLASPNPNWDIWFMKFTCLIYYGAIALFGGIVGSYNFVARFGRRRLLLSNIYCVLWCLVGLCFIYVISPNNIEGVSRLETITNFGNNTCSSYIEAANADKWDCLTCLRAGCGFCTGIYENLMVTPGGACLTAEPNGVSQACSAKNQIWLTQDSLTRDCRIKVPAVATFMLSTVCHISYSVVLGAIPWIMNLKTYPTEVRGTYGGMVAATNWISFLIVIVLFFILNESIGSLCTIILISLVSVIVAQLIKLLVPENKDFFLFEEAGRKST</sequence>
<dbReference type="Pfam" id="PF00083">
    <property type="entry name" value="Sugar_tr"/>
    <property type="match status" value="2"/>
</dbReference>
<gene>
    <name evidence="7" type="ORF">MKW94_017012</name>
</gene>
<keyword evidence="2" id="KW-0813">Transport</keyword>
<accession>A0AA41SES2</accession>
<feature type="non-terminal residue" evidence="7">
    <location>
        <position position="1"/>
    </location>
</feature>
<keyword evidence="3 6" id="KW-0812">Transmembrane</keyword>